<dbReference type="AlphaFoldDB" id="A0A915KHE4"/>
<proteinExistence type="predicted"/>
<keyword evidence="1" id="KW-1185">Reference proteome</keyword>
<accession>A0A915KHE4</accession>
<protein>
    <submittedName>
        <fullName evidence="2">Uncharacterized protein</fullName>
    </submittedName>
</protein>
<sequence length="112" mass="12878">MVLTSNTTEWNKNFPFAGERCVDCIPSRSVPPEKARNASVSHTERLVPKDFTGKHQKCLFLIQNIIMLKKCDGLEKIAFVMHLEKMLCVMFEAEISGSISVTRFKDDKDYHR</sequence>
<reference evidence="2" key="1">
    <citation type="submission" date="2022-11" db="UniProtKB">
        <authorList>
            <consortium name="WormBaseParasite"/>
        </authorList>
    </citation>
    <scope>IDENTIFICATION</scope>
</reference>
<evidence type="ECO:0000313" key="2">
    <source>
        <dbReference type="WBParaSite" id="nRc.2.0.1.t37406-RA"/>
    </source>
</evidence>
<dbReference type="WBParaSite" id="nRc.2.0.1.t37406-RA">
    <property type="protein sequence ID" value="nRc.2.0.1.t37406-RA"/>
    <property type="gene ID" value="nRc.2.0.1.g37406"/>
</dbReference>
<organism evidence="1 2">
    <name type="scientific">Romanomermis culicivorax</name>
    <name type="common">Nematode worm</name>
    <dbReference type="NCBI Taxonomy" id="13658"/>
    <lineage>
        <taxon>Eukaryota</taxon>
        <taxon>Metazoa</taxon>
        <taxon>Ecdysozoa</taxon>
        <taxon>Nematoda</taxon>
        <taxon>Enoplea</taxon>
        <taxon>Dorylaimia</taxon>
        <taxon>Mermithida</taxon>
        <taxon>Mermithoidea</taxon>
        <taxon>Mermithidae</taxon>
        <taxon>Romanomermis</taxon>
    </lineage>
</organism>
<evidence type="ECO:0000313" key="1">
    <source>
        <dbReference type="Proteomes" id="UP000887565"/>
    </source>
</evidence>
<dbReference type="Proteomes" id="UP000887565">
    <property type="component" value="Unplaced"/>
</dbReference>
<name>A0A915KHE4_ROMCU</name>